<protein>
    <submittedName>
        <fullName evidence="1">Uncharacterized protein</fullName>
    </submittedName>
</protein>
<name>A0AAE1B672_9GAST</name>
<reference evidence="1" key="1">
    <citation type="journal article" date="2023" name="G3 (Bethesda)">
        <title>A reference genome for the long-term kleptoplast-retaining sea slug Elysia crispata morphotype clarki.</title>
        <authorList>
            <person name="Eastman K.E."/>
            <person name="Pendleton A.L."/>
            <person name="Shaikh M.A."/>
            <person name="Suttiyut T."/>
            <person name="Ogas R."/>
            <person name="Tomko P."/>
            <person name="Gavelis G."/>
            <person name="Widhalm J.R."/>
            <person name="Wisecaver J.H."/>
        </authorList>
    </citation>
    <scope>NUCLEOTIDE SEQUENCE</scope>
    <source>
        <strain evidence="1">ECLA1</strain>
    </source>
</reference>
<dbReference type="AlphaFoldDB" id="A0AAE1B672"/>
<keyword evidence="2" id="KW-1185">Reference proteome</keyword>
<evidence type="ECO:0000313" key="2">
    <source>
        <dbReference type="Proteomes" id="UP001283361"/>
    </source>
</evidence>
<gene>
    <name evidence="1" type="ORF">RRG08_035576</name>
</gene>
<accession>A0AAE1B672</accession>
<dbReference type="Proteomes" id="UP001283361">
    <property type="component" value="Unassembled WGS sequence"/>
</dbReference>
<sequence>MGEGNGEDGAAEPKERPLDCSVGGVKGVSGGVKGVSGGVKGISGGVKGWPRTELHCVTICYTHHHLNSGPEQNSIVSLYVIHITTSVLLSWTVAQNRTPLCHCMLYTSSLQFYSPGQWPRTDLHCVTICYTHHHFSSTLLDSGPEQISIVSLYVIHIITSVLLSWTVAQNRSPLCHYMLYTSPLQFYYSPGQWPRTDLHCVTICYTHHHFSSTLLDSGPEQNSILSLYVMHITTSIVAQNRSPLCHYMLYTSPLQQLLRTELHCVTICYTHHHFSSTLLDSGPEQNSIVSLYVIHIITSVLLSWTQP</sequence>
<organism evidence="1 2">
    <name type="scientific">Elysia crispata</name>
    <name type="common">lettuce slug</name>
    <dbReference type="NCBI Taxonomy" id="231223"/>
    <lineage>
        <taxon>Eukaryota</taxon>
        <taxon>Metazoa</taxon>
        <taxon>Spiralia</taxon>
        <taxon>Lophotrochozoa</taxon>
        <taxon>Mollusca</taxon>
        <taxon>Gastropoda</taxon>
        <taxon>Heterobranchia</taxon>
        <taxon>Euthyneura</taxon>
        <taxon>Panpulmonata</taxon>
        <taxon>Sacoglossa</taxon>
        <taxon>Placobranchoidea</taxon>
        <taxon>Plakobranchidae</taxon>
        <taxon>Elysia</taxon>
    </lineage>
</organism>
<proteinExistence type="predicted"/>
<evidence type="ECO:0000313" key="1">
    <source>
        <dbReference type="EMBL" id="KAK3799975.1"/>
    </source>
</evidence>
<dbReference type="EMBL" id="JAWDGP010000505">
    <property type="protein sequence ID" value="KAK3799975.1"/>
    <property type="molecule type" value="Genomic_DNA"/>
</dbReference>
<comment type="caution">
    <text evidence="1">The sequence shown here is derived from an EMBL/GenBank/DDBJ whole genome shotgun (WGS) entry which is preliminary data.</text>
</comment>